<evidence type="ECO:0000259" key="3">
    <source>
        <dbReference type="SMART" id="SM00181"/>
    </source>
</evidence>
<keyword evidence="5" id="KW-1185">Reference proteome</keyword>
<dbReference type="InterPro" id="IPR050778">
    <property type="entry name" value="Cueball_EGF_LRP_Nidogen"/>
</dbReference>
<evidence type="ECO:0000313" key="4">
    <source>
        <dbReference type="EMBL" id="RCN41788.1"/>
    </source>
</evidence>
<dbReference type="OrthoDB" id="9990982at2759"/>
<evidence type="ECO:0000256" key="1">
    <source>
        <dbReference type="SAM" id="MobiDB-lite"/>
    </source>
</evidence>
<keyword evidence="4" id="KW-0675">Receptor</keyword>
<feature type="compositionally biased region" description="Low complexity" evidence="1">
    <location>
        <begin position="431"/>
        <end position="440"/>
    </location>
</feature>
<dbReference type="Gene3D" id="2.10.25.10">
    <property type="entry name" value="Laminin"/>
    <property type="match status" value="2"/>
</dbReference>
<dbReference type="InterPro" id="IPR000033">
    <property type="entry name" value="LDLR_classB_rpt"/>
</dbReference>
<keyword evidence="2" id="KW-0812">Transmembrane</keyword>
<feature type="transmembrane region" description="Helical" evidence="2">
    <location>
        <begin position="361"/>
        <end position="379"/>
    </location>
</feature>
<keyword evidence="2" id="KW-0472">Membrane</keyword>
<dbReference type="InterPro" id="IPR011042">
    <property type="entry name" value="6-blade_b-propeller_TolB-like"/>
</dbReference>
<comment type="caution">
    <text evidence="4">The sequence shown here is derived from an EMBL/GenBank/DDBJ whole genome shotgun (WGS) entry which is preliminary data.</text>
</comment>
<keyword evidence="4" id="KW-0449">Lipoprotein</keyword>
<dbReference type="SMART" id="SM00181">
    <property type="entry name" value="EGF"/>
    <property type="match status" value="2"/>
</dbReference>
<dbReference type="Gene3D" id="2.120.10.30">
    <property type="entry name" value="TolB, C-terminal domain"/>
    <property type="match status" value="1"/>
</dbReference>
<dbReference type="SMART" id="SM00135">
    <property type="entry name" value="LY"/>
    <property type="match status" value="4"/>
</dbReference>
<proteinExistence type="predicted"/>
<sequence>MCGVNECKFDLCEEQCVDLPFAYRCECQPPKIVDPKNPARCIMGDQCSSSNCSQFCMEKGNGHYECACGSGYILEADKHGCKLKSRLAVYDPDGVAVDELSGNLYWTSKSRNAIMMSDSENLYIKTVYRRGPGVLPYALAIDSAHRTIFWSDVGKKPSLNRMSIIDDDRGVDVVLDSSLVRPTALAVDPYARRLYWIDQSLNYLGVCNYDGANRQILGKKMGRGLYGLDVFGDFLFFSDYTKGTVERMHKLSAKNRTTVVSGISHPKGIQARFCHYSYVYFSRDFPSRSCIQKNGRGKTRTIPVRIIRHAYKYAFQRTLDVSFTSEGYQCLCRDGMRYDEGACVNLVQSAMKTREIDYATFRNFIIALLITTALVMLFFHKNRLYVMATPSAHSTSWIGGQERYPLNTVTPDGGVENPVFESNEDTPMDPDPVVVDESNG</sequence>
<dbReference type="PANTHER" id="PTHR46513">
    <property type="entry name" value="VITELLOGENIN RECEPTOR-LIKE PROTEIN-RELATED-RELATED"/>
    <property type="match status" value="1"/>
</dbReference>
<dbReference type="EMBL" id="JOJR01000222">
    <property type="protein sequence ID" value="RCN41788.1"/>
    <property type="molecule type" value="Genomic_DNA"/>
</dbReference>
<keyword evidence="2" id="KW-1133">Transmembrane helix</keyword>
<feature type="region of interest" description="Disordered" evidence="1">
    <location>
        <begin position="411"/>
        <end position="440"/>
    </location>
</feature>
<dbReference type="InterPro" id="IPR000742">
    <property type="entry name" value="EGF"/>
</dbReference>
<evidence type="ECO:0000313" key="5">
    <source>
        <dbReference type="Proteomes" id="UP000252519"/>
    </source>
</evidence>
<accession>A0A368GDN9</accession>
<feature type="domain" description="EGF-like" evidence="3">
    <location>
        <begin position="46"/>
        <end position="82"/>
    </location>
</feature>
<gene>
    <name evidence="4" type="ORF">ANCCAN_12274</name>
</gene>
<dbReference type="Proteomes" id="UP000252519">
    <property type="component" value="Unassembled WGS sequence"/>
</dbReference>
<dbReference type="STRING" id="29170.A0A368GDN9"/>
<evidence type="ECO:0000256" key="2">
    <source>
        <dbReference type="SAM" id="Phobius"/>
    </source>
</evidence>
<name>A0A368GDN9_ANCCA</name>
<protein>
    <submittedName>
        <fullName evidence="4">Low-density lipoprotein receptor repeat class B</fullName>
    </submittedName>
</protein>
<dbReference type="SUPFAM" id="SSF63825">
    <property type="entry name" value="YWTD domain"/>
    <property type="match status" value="1"/>
</dbReference>
<organism evidence="4 5">
    <name type="scientific">Ancylostoma caninum</name>
    <name type="common">Dog hookworm</name>
    <dbReference type="NCBI Taxonomy" id="29170"/>
    <lineage>
        <taxon>Eukaryota</taxon>
        <taxon>Metazoa</taxon>
        <taxon>Ecdysozoa</taxon>
        <taxon>Nematoda</taxon>
        <taxon>Chromadorea</taxon>
        <taxon>Rhabditida</taxon>
        <taxon>Rhabditina</taxon>
        <taxon>Rhabditomorpha</taxon>
        <taxon>Strongyloidea</taxon>
        <taxon>Ancylostomatidae</taxon>
        <taxon>Ancylostomatinae</taxon>
        <taxon>Ancylostoma</taxon>
    </lineage>
</organism>
<feature type="domain" description="EGF-like" evidence="3">
    <location>
        <begin position="6"/>
        <end position="42"/>
    </location>
</feature>
<reference evidence="4 5" key="1">
    <citation type="submission" date="2014-10" db="EMBL/GenBank/DDBJ databases">
        <title>Draft genome of the hookworm Ancylostoma caninum.</title>
        <authorList>
            <person name="Mitreva M."/>
        </authorList>
    </citation>
    <scope>NUCLEOTIDE SEQUENCE [LARGE SCALE GENOMIC DNA]</scope>
    <source>
        <strain evidence="4 5">Baltimore</strain>
    </source>
</reference>
<dbReference type="AlphaFoldDB" id="A0A368GDN9"/>